<dbReference type="Proteomes" id="UP000005205">
    <property type="component" value="Unassembled WGS sequence"/>
</dbReference>
<keyword evidence="1" id="KW-1133">Transmembrane helix</keyword>
<feature type="transmembrane region" description="Helical" evidence="1">
    <location>
        <begin position="79"/>
        <end position="100"/>
    </location>
</feature>
<organism evidence="3 4">
    <name type="scientific">Atta cephalotes</name>
    <name type="common">Leafcutter ant</name>
    <dbReference type="NCBI Taxonomy" id="12957"/>
    <lineage>
        <taxon>Eukaryota</taxon>
        <taxon>Metazoa</taxon>
        <taxon>Ecdysozoa</taxon>
        <taxon>Arthropoda</taxon>
        <taxon>Hexapoda</taxon>
        <taxon>Insecta</taxon>
        <taxon>Pterygota</taxon>
        <taxon>Neoptera</taxon>
        <taxon>Endopterygota</taxon>
        <taxon>Hymenoptera</taxon>
        <taxon>Apocrita</taxon>
        <taxon>Aculeata</taxon>
        <taxon>Formicoidea</taxon>
        <taxon>Formicidae</taxon>
        <taxon>Myrmicinae</taxon>
        <taxon>Atta</taxon>
    </lineage>
</organism>
<dbReference type="EMBL" id="ADTU01019119">
    <property type="status" value="NOT_ANNOTATED_CDS"/>
    <property type="molecule type" value="Genomic_DNA"/>
</dbReference>
<keyword evidence="4" id="KW-1185">Reference proteome</keyword>
<dbReference type="InParanoid" id="A0A158NL11"/>
<dbReference type="EnsemblMetazoa" id="XM_012202829.1">
    <property type="protein sequence ID" value="XP_012058219.1"/>
    <property type="gene ID" value="LOC105621364"/>
</dbReference>
<evidence type="ECO:0000313" key="4">
    <source>
        <dbReference type="Proteomes" id="UP000005205"/>
    </source>
</evidence>
<reference evidence="3" key="2">
    <citation type="submission" date="2016-04" db="UniProtKB">
        <authorList>
            <consortium name="EnsemblMetazoa"/>
        </authorList>
    </citation>
    <scope>IDENTIFICATION</scope>
</reference>
<proteinExistence type="predicted"/>
<dbReference type="KEGG" id="acep:105621364"/>
<name>A0A158NL11_ATTCE</name>
<keyword evidence="1" id="KW-0812">Transmembrane</keyword>
<feature type="chain" id="PRO_5007629284" evidence="2">
    <location>
        <begin position="23"/>
        <end position="155"/>
    </location>
</feature>
<evidence type="ECO:0000256" key="2">
    <source>
        <dbReference type="SAM" id="SignalP"/>
    </source>
</evidence>
<evidence type="ECO:0000256" key="1">
    <source>
        <dbReference type="SAM" id="Phobius"/>
    </source>
</evidence>
<reference evidence="4" key="1">
    <citation type="journal article" date="2011" name="PLoS Genet.">
        <title>The genome sequence of the leaf-cutter ant Atta cephalotes reveals insights into its obligate symbiotic lifestyle.</title>
        <authorList>
            <person name="Suen G."/>
            <person name="Teiling C."/>
            <person name="Li L."/>
            <person name="Holt C."/>
            <person name="Abouheif E."/>
            <person name="Bornberg-Bauer E."/>
            <person name="Bouffard P."/>
            <person name="Caldera E.J."/>
            <person name="Cash E."/>
            <person name="Cavanaugh A."/>
            <person name="Denas O."/>
            <person name="Elhaik E."/>
            <person name="Fave M.J."/>
            <person name="Gadau J."/>
            <person name="Gibson J.D."/>
            <person name="Graur D."/>
            <person name="Grubbs K.J."/>
            <person name="Hagen D.E."/>
            <person name="Harkins T.T."/>
            <person name="Helmkampf M."/>
            <person name="Hu H."/>
            <person name="Johnson B.R."/>
            <person name="Kim J."/>
            <person name="Marsh S.E."/>
            <person name="Moeller J.A."/>
            <person name="Munoz-Torres M.C."/>
            <person name="Murphy M.C."/>
            <person name="Naughton M.C."/>
            <person name="Nigam S."/>
            <person name="Overson R."/>
            <person name="Rajakumar R."/>
            <person name="Reese J.T."/>
            <person name="Scott J.J."/>
            <person name="Smith C.R."/>
            <person name="Tao S."/>
            <person name="Tsutsui N.D."/>
            <person name="Viljakainen L."/>
            <person name="Wissler L."/>
            <person name="Yandell M.D."/>
            <person name="Zimmer F."/>
            <person name="Taylor J."/>
            <person name="Slater S.C."/>
            <person name="Clifton S.W."/>
            <person name="Warren W.C."/>
            <person name="Elsik C.G."/>
            <person name="Smith C.D."/>
            <person name="Weinstock G.M."/>
            <person name="Gerardo N.M."/>
            <person name="Currie C.R."/>
        </authorList>
    </citation>
    <scope>NUCLEOTIDE SEQUENCE [LARGE SCALE GENOMIC DNA]</scope>
</reference>
<feature type="signal peptide" evidence="2">
    <location>
        <begin position="1"/>
        <end position="22"/>
    </location>
</feature>
<dbReference type="AlphaFoldDB" id="A0A158NL11"/>
<sequence>MQILRSIIFITLLVSVTAYVLAKENENYETWNKNNEYVEYNGKHKNYTESNKSRVYIKDTVIRRSHYADPLHLSMDGDIWQLIFLIIISMLIFSYLPIYLKIRTKFWPVFANWSFVTLENYFSFCRPLIAAVTRNSRDNMYQEVYQTYNLPMGFV</sequence>
<keyword evidence="2" id="KW-0732">Signal</keyword>
<accession>A0A158NL11</accession>
<protein>
    <submittedName>
        <fullName evidence="3">Uncharacterized protein</fullName>
    </submittedName>
</protein>
<dbReference type="OrthoDB" id="7541218at2759"/>
<keyword evidence="1" id="KW-0472">Membrane</keyword>
<gene>
    <name evidence="3" type="primary">105621364</name>
</gene>
<evidence type="ECO:0000313" key="3">
    <source>
        <dbReference type="EnsemblMetazoa" id="XP_012058219.1"/>
    </source>
</evidence>